<evidence type="ECO:0000313" key="5">
    <source>
        <dbReference type="Proteomes" id="UP000007110"/>
    </source>
</evidence>
<dbReference type="Pfam" id="PF00041">
    <property type="entry name" value="fn3"/>
    <property type="match status" value="1"/>
</dbReference>
<keyword evidence="2" id="KW-0812">Transmembrane</keyword>
<dbReference type="AlphaFoldDB" id="A0A7M7N3K3"/>
<evidence type="ECO:0000259" key="3">
    <source>
        <dbReference type="PROSITE" id="PS50853"/>
    </source>
</evidence>
<dbReference type="GeneID" id="105447585"/>
<feature type="domain" description="Fibronectin type-III" evidence="3">
    <location>
        <begin position="1"/>
        <end position="61"/>
    </location>
</feature>
<dbReference type="CDD" id="cd00063">
    <property type="entry name" value="FN3"/>
    <property type="match status" value="2"/>
</dbReference>
<dbReference type="PROSITE" id="PS50853">
    <property type="entry name" value="FN3"/>
    <property type="match status" value="2"/>
</dbReference>
<dbReference type="InterPro" id="IPR003961">
    <property type="entry name" value="FN3_dom"/>
</dbReference>
<feature type="compositionally biased region" description="Polar residues" evidence="1">
    <location>
        <begin position="231"/>
        <end position="251"/>
    </location>
</feature>
<evidence type="ECO:0000313" key="4">
    <source>
        <dbReference type="EnsemblMetazoa" id="XP_030830610"/>
    </source>
</evidence>
<feature type="domain" description="Fibronectin type-III" evidence="3">
    <location>
        <begin position="63"/>
        <end position="164"/>
    </location>
</feature>
<dbReference type="InterPro" id="IPR036116">
    <property type="entry name" value="FN3_sf"/>
</dbReference>
<name>A0A7M7N3K3_STRPU</name>
<feature type="compositionally biased region" description="Polar residues" evidence="1">
    <location>
        <begin position="211"/>
        <end position="223"/>
    </location>
</feature>
<dbReference type="KEGG" id="spu:105447585"/>
<evidence type="ECO:0000256" key="2">
    <source>
        <dbReference type="SAM" id="Phobius"/>
    </source>
</evidence>
<dbReference type="FunFam" id="2.60.40.10:FF:001966">
    <property type="entry name" value="Uncharacterized protein"/>
    <property type="match status" value="1"/>
</dbReference>
<organism evidence="4 5">
    <name type="scientific">Strongylocentrotus purpuratus</name>
    <name type="common">Purple sea urchin</name>
    <dbReference type="NCBI Taxonomy" id="7668"/>
    <lineage>
        <taxon>Eukaryota</taxon>
        <taxon>Metazoa</taxon>
        <taxon>Echinodermata</taxon>
        <taxon>Eleutherozoa</taxon>
        <taxon>Echinozoa</taxon>
        <taxon>Echinoidea</taxon>
        <taxon>Euechinoidea</taxon>
        <taxon>Echinacea</taxon>
        <taxon>Camarodonta</taxon>
        <taxon>Echinidea</taxon>
        <taxon>Strongylocentrotidae</taxon>
        <taxon>Strongylocentrotus</taxon>
    </lineage>
</organism>
<dbReference type="Gene3D" id="2.60.40.10">
    <property type="entry name" value="Immunoglobulins"/>
    <property type="match status" value="2"/>
</dbReference>
<feature type="region of interest" description="Disordered" evidence="1">
    <location>
        <begin position="204"/>
        <end position="257"/>
    </location>
</feature>
<dbReference type="SMART" id="SM00060">
    <property type="entry name" value="FN3"/>
    <property type="match status" value="1"/>
</dbReference>
<dbReference type="PANTHER" id="PTHR26391:SF18">
    <property type="entry name" value="PROTEIN KINASE RECEPTOR TIE-1, PUTATIVE-RELATED"/>
    <property type="match status" value="1"/>
</dbReference>
<dbReference type="PANTHER" id="PTHR26391">
    <property type="entry name" value="INACTIVE TYROSINE-PROTEIN KINASE 7"/>
    <property type="match status" value="1"/>
</dbReference>
<dbReference type="OrthoDB" id="8923679at2759"/>
<feature type="transmembrane region" description="Helical" evidence="2">
    <location>
        <begin position="170"/>
        <end position="196"/>
    </location>
</feature>
<dbReference type="EnsemblMetazoa" id="XM_030974750">
    <property type="protein sequence ID" value="XP_030830610"/>
    <property type="gene ID" value="LOC105447585"/>
</dbReference>
<dbReference type="SUPFAM" id="SSF49265">
    <property type="entry name" value="Fibronectin type III"/>
    <property type="match status" value="1"/>
</dbReference>
<reference evidence="4" key="2">
    <citation type="submission" date="2021-01" db="UniProtKB">
        <authorList>
            <consortium name="EnsemblMetazoa"/>
        </authorList>
    </citation>
    <scope>IDENTIFICATION</scope>
</reference>
<keyword evidence="5" id="KW-1185">Reference proteome</keyword>
<evidence type="ECO:0000256" key="1">
    <source>
        <dbReference type="SAM" id="MobiDB-lite"/>
    </source>
</evidence>
<dbReference type="RefSeq" id="XP_030830610.1">
    <property type="nucleotide sequence ID" value="XM_030974750.1"/>
</dbReference>
<sequence>MIYYTSTGSTSLNSVMVPNNTSSYTLRGLETYLDYTIQLTASNKDEESDRSSETASKTLEEVAPSPITVTIPQSTSSSFTVSWSTPLPSNINGNIQKYIIRYQRTDPAGDGNYEMEEVLTSAFDGEYIVMDLVSAINYTVQVQTVNGAGSSNWSEPVNARTILSGNETRIPIGAVIGSAIVPLVIIVILILTVVMYRRNKQRRLNAESAASPPNTAHDTSSKYGNPAYDGSDTNTYQDLTTDTSNNQNCTDPHTYEDPIGRVTYQDVILSDPGDIYAEI</sequence>
<dbReference type="InParanoid" id="A0A7M7N3K3"/>
<keyword evidence="2" id="KW-0472">Membrane</keyword>
<dbReference type="Proteomes" id="UP000007110">
    <property type="component" value="Unassembled WGS sequence"/>
</dbReference>
<proteinExistence type="predicted"/>
<keyword evidence="2" id="KW-1133">Transmembrane helix</keyword>
<dbReference type="InterPro" id="IPR013783">
    <property type="entry name" value="Ig-like_fold"/>
</dbReference>
<accession>A0A7M7N3K3</accession>
<reference evidence="5" key="1">
    <citation type="submission" date="2015-02" db="EMBL/GenBank/DDBJ databases">
        <title>Genome sequencing for Strongylocentrotus purpuratus.</title>
        <authorList>
            <person name="Murali S."/>
            <person name="Liu Y."/>
            <person name="Vee V."/>
            <person name="English A."/>
            <person name="Wang M."/>
            <person name="Skinner E."/>
            <person name="Han Y."/>
            <person name="Muzny D.M."/>
            <person name="Worley K.C."/>
            <person name="Gibbs R.A."/>
        </authorList>
    </citation>
    <scope>NUCLEOTIDE SEQUENCE</scope>
</reference>
<protein>
    <recommendedName>
        <fullName evidence="3">Fibronectin type-III domain-containing protein</fullName>
    </recommendedName>
</protein>